<dbReference type="InterPro" id="IPR015308">
    <property type="entry name" value="Bubble"/>
</dbReference>
<dbReference type="AlphaFoldDB" id="A0A9W8RY56"/>
<dbReference type="EMBL" id="JAOQAZ010000016">
    <property type="protein sequence ID" value="KAJ4257983.1"/>
    <property type="molecule type" value="Genomic_DNA"/>
</dbReference>
<dbReference type="SUPFAM" id="SSF103565">
    <property type="entry name" value="Bubble protein"/>
    <property type="match status" value="1"/>
</dbReference>
<dbReference type="Gene3D" id="2.30.130.50">
    <property type="match status" value="1"/>
</dbReference>
<dbReference type="OrthoDB" id="4233737at2759"/>
<evidence type="ECO:0000313" key="2">
    <source>
        <dbReference type="Proteomes" id="UP001152049"/>
    </source>
</evidence>
<organism evidence="1 2">
    <name type="scientific">Fusarium torreyae</name>
    <dbReference type="NCBI Taxonomy" id="1237075"/>
    <lineage>
        <taxon>Eukaryota</taxon>
        <taxon>Fungi</taxon>
        <taxon>Dikarya</taxon>
        <taxon>Ascomycota</taxon>
        <taxon>Pezizomycotina</taxon>
        <taxon>Sordariomycetes</taxon>
        <taxon>Hypocreomycetidae</taxon>
        <taxon>Hypocreales</taxon>
        <taxon>Nectriaceae</taxon>
        <taxon>Fusarium</taxon>
    </lineage>
</organism>
<dbReference type="Pfam" id="PF09227">
    <property type="entry name" value="Bubble"/>
    <property type="match status" value="1"/>
</dbReference>
<comment type="caution">
    <text evidence="1">The sequence shown here is derived from an EMBL/GenBank/DDBJ whole genome shotgun (WGS) entry which is preliminary data.</text>
</comment>
<proteinExistence type="predicted"/>
<dbReference type="Proteomes" id="UP001152049">
    <property type="component" value="Unassembled WGS sequence"/>
</dbReference>
<keyword evidence="2" id="KW-1185">Reference proteome</keyword>
<accession>A0A9W8RY56</accession>
<protein>
    <submittedName>
        <fullName evidence="1">Uncharacterized protein</fullName>
    </submittedName>
</protein>
<dbReference type="InterPro" id="IPR036334">
    <property type="entry name" value="Bubble_sf"/>
</dbReference>
<dbReference type="CDD" id="cd22742">
    <property type="entry name" value="BUBL-like"/>
    <property type="match status" value="1"/>
</dbReference>
<name>A0A9W8RY56_9HYPO</name>
<reference evidence="1" key="1">
    <citation type="submission" date="2022-09" db="EMBL/GenBank/DDBJ databases">
        <title>Fusarium specimens isolated from Avocado Roots.</title>
        <authorList>
            <person name="Stajich J."/>
            <person name="Roper C."/>
            <person name="Heimlech-Rivalta G."/>
        </authorList>
    </citation>
    <scope>NUCLEOTIDE SEQUENCE</scope>
    <source>
        <strain evidence="1">CF00136</strain>
    </source>
</reference>
<sequence>MPQRNNVREESSRDGSLERIAEVLFTKLKHKTLYLEFDDAIFGTVVRMKSSSILPLPYLTLWAAAGIQNVTASPAQAVQLAARNDCGADGAAFTRRTNSPCGTGNGRHLYCGCDQTGVVQCLRGKWTEVQKCVGGTYHGCTANGSGAHCITHL</sequence>
<gene>
    <name evidence="1" type="ORF">NW762_008120</name>
</gene>
<evidence type="ECO:0000313" key="1">
    <source>
        <dbReference type="EMBL" id="KAJ4257983.1"/>
    </source>
</evidence>